<keyword evidence="2" id="KW-0677">Repeat</keyword>
<keyword evidence="4 5" id="KW-0802">TPR repeat</keyword>
<comment type="caution">
    <text evidence="9">The sequence shown here is derived from an EMBL/GenBank/DDBJ whole genome shotgun (WGS) entry which is preliminary data.</text>
</comment>
<protein>
    <submittedName>
        <fullName evidence="9">C-type cytochrome biogenesis protein CcmI</fullName>
    </submittedName>
</protein>
<accession>A0ABT5L6I8</accession>
<evidence type="ECO:0000256" key="6">
    <source>
        <dbReference type="SAM" id="Phobius"/>
    </source>
</evidence>
<dbReference type="PROSITE" id="PS50005">
    <property type="entry name" value="TPR"/>
    <property type="match status" value="1"/>
</dbReference>
<gene>
    <name evidence="9" type="primary">ccmI</name>
    <name evidence="9" type="ORF">OIK42_18090</name>
</gene>
<evidence type="ECO:0000256" key="5">
    <source>
        <dbReference type="PROSITE-ProRule" id="PRU00339"/>
    </source>
</evidence>
<dbReference type="PANTHER" id="PTHR47870">
    <property type="entry name" value="CYTOCHROME C-TYPE BIOGENESIS PROTEIN CCMH"/>
    <property type="match status" value="1"/>
</dbReference>
<dbReference type="Pfam" id="PF23892">
    <property type="entry name" value="Ig_CycH"/>
    <property type="match status" value="1"/>
</dbReference>
<evidence type="ECO:0000256" key="4">
    <source>
        <dbReference type="ARBA" id="ARBA00022803"/>
    </source>
</evidence>
<keyword evidence="6" id="KW-1133">Transmembrane helix</keyword>
<organism evidence="9 10">
    <name type="scientific">Alteromonas gilva</name>
    <dbReference type="NCBI Taxonomy" id="2987522"/>
    <lineage>
        <taxon>Bacteria</taxon>
        <taxon>Pseudomonadati</taxon>
        <taxon>Pseudomonadota</taxon>
        <taxon>Gammaproteobacteria</taxon>
        <taxon>Alteromonadales</taxon>
        <taxon>Alteromonadaceae</taxon>
        <taxon>Alteromonas/Salinimonas group</taxon>
        <taxon>Alteromonas</taxon>
    </lineage>
</organism>
<evidence type="ECO:0000256" key="2">
    <source>
        <dbReference type="ARBA" id="ARBA00022737"/>
    </source>
</evidence>
<feature type="transmembrane region" description="Helical" evidence="6">
    <location>
        <begin position="6"/>
        <end position="25"/>
    </location>
</feature>
<dbReference type="Gene3D" id="1.25.40.10">
    <property type="entry name" value="Tetratricopeptide repeat domain"/>
    <property type="match status" value="1"/>
</dbReference>
<dbReference type="InterPro" id="IPR019734">
    <property type="entry name" value="TPR_rpt"/>
</dbReference>
<dbReference type="SUPFAM" id="SSF48452">
    <property type="entry name" value="TPR-like"/>
    <property type="match status" value="1"/>
</dbReference>
<dbReference type="InterPro" id="IPR051263">
    <property type="entry name" value="C-type_cytochrome_biogenesis"/>
</dbReference>
<keyword evidence="3" id="KW-0201">Cytochrome c-type biogenesis</keyword>
<evidence type="ECO:0000256" key="3">
    <source>
        <dbReference type="ARBA" id="ARBA00022748"/>
    </source>
</evidence>
<keyword evidence="10" id="KW-1185">Reference proteome</keyword>
<dbReference type="PANTHER" id="PTHR47870:SF1">
    <property type="entry name" value="CYTOCHROME C-TYPE BIOGENESIS PROTEIN CCMH"/>
    <property type="match status" value="1"/>
</dbReference>
<dbReference type="InterPro" id="IPR011990">
    <property type="entry name" value="TPR-like_helical_dom_sf"/>
</dbReference>
<name>A0ABT5L6I8_9ALTE</name>
<dbReference type="Proteomes" id="UP001218788">
    <property type="component" value="Unassembled WGS sequence"/>
</dbReference>
<dbReference type="InterPro" id="IPR017560">
    <property type="entry name" value="Cyt_c_biogenesis_CcmI"/>
</dbReference>
<evidence type="ECO:0000259" key="7">
    <source>
        <dbReference type="Pfam" id="PF23892"/>
    </source>
</evidence>
<evidence type="ECO:0000313" key="10">
    <source>
        <dbReference type="Proteomes" id="UP001218788"/>
    </source>
</evidence>
<proteinExistence type="predicted"/>
<keyword evidence="6" id="KW-0472">Membrane</keyword>
<dbReference type="RefSeq" id="WP_273642519.1">
    <property type="nucleotide sequence ID" value="NZ_JAQQXP010000003.1"/>
</dbReference>
<feature type="domain" description="Cytochrome c-type biogenesis protein H Ig-like" evidence="7">
    <location>
        <begin position="301"/>
        <end position="409"/>
    </location>
</feature>
<dbReference type="SMART" id="SM00028">
    <property type="entry name" value="TPR"/>
    <property type="match status" value="1"/>
</dbReference>
<evidence type="ECO:0000313" key="9">
    <source>
        <dbReference type="EMBL" id="MDC8832669.1"/>
    </source>
</evidence>
<feature type="transmembrane region" description="Helical" evidence="6">
    <location>
        <begin position="88"/>
        <end position="108"/>
    </location>
</feature>
<evidence type="ECO:0000256" key="1">
    <source>
        <dbReference type="ARBA" id="ARBA00004196"/>
    </source>
</evidence>
<sequence length="413" mass="44915">MTWMFFATVFVLVVLLFLAVVLPWLRARGPQENLTQANIAVVKQRLTELQREVEEGILSEQDMRQASDEIKISLVEEQYAQVDQQSPATLALCIGAALALAVGGWAYYQASNLTRLSDAQAALNALPQLSAKLAEGAGENFTSEDFQQLTLAIRKRLQNDPDDGQGWMYLGRVWMALGQTQEAYSALEKALHYAPDDADVRMTYARALMGSDDKEQLQNAQRLLSRLVTEQPDNNNLTLMLAVVAGRLGDQAQLASNLARLEGKLPADNPLSIQLRERLAALQGDATTAAADSAEPLTGFTLTISVDETLAASVPEDAFLFVFAQDANGDNKMPAAVVRMPLKEMPLTVTLSNENAMTPTYSLNQLSAVRIVARVSADQQAPAQTGDLEGVINAPVVTGQLSELEIVINKELM</sequence>
<dbReference type="Pfam" id="PF23914">
    <property type="entry name" value="TPR_CcmH_CycH"/>
    <property type="match status" value="1"/>
</dbReference>
<dbReference type="InterPro" id="IPR056412">
    <property type="entry name" value="Ig_CycH"/>
</dbReference>
<keyword evidence="6" id="KW-0812">Transmembrane</keyword>
<dbReference type="EMBL" id="JAQQXP010000003">
    <property type="protein sequence ID" value="MDC8832669.1"/>
    <property type="molecule type" value="Genomic_DNA"/>
</dbReference>
<dbReference type="NCBIfam" id="TIGR03142">
    <property type="entry name" value="cytochro_ccmI"/>
    <property type="match status" value="1"/>
</dbReference>
<feature type="repeat" description="TPR" evidence="5">
    <location>
        <begin position="164"/>
        <end position="197"/>
    </location>
</feature>
<evidence type="ECO:0000259" key="8">
    <source>
        <dbReference type="Pfam" id="PF23914"/>
    </source>
</evidence>
<comment type="subcellular location">
    <subcellularLocation>
        <location evidence="1">Cell envelope</location>
    </subcellularLocation>
</comment>
<feature type="domain" description="Cytochrome c-type biogenesis protein H TPR" evidence="8">
    <location>
        <begin position="116"/>
        <end position="270"/>
    </location>
</feature>
<reference evidence="9 10" key="1">
    <citation type="submission" date="2022-10" db="EMBL/GenBank/DDBJ databases">
        <title>Alteromonas sp. chi3 Genome sequencing.</title>
        <authorList>
            <person name="Park S."/>
        </authorList>
    </citation>
    <scope>NUCLEOTIDE SEQUENCE [LARGE SCALE GENOMIC DNA]</scope>
    <source>
        <strain evidence="10">chi3</strain>
    </source>
</reference>
<dbReference type="InterPro" id="IPR056413">
    <property type="entry name" value="TPR_CcmH_CycH"/>
</dbReference>